<gene>
    <name evidence="1" type="ORF">AVEN_92780_1</name>
</gene>
<evidence type="ECO:0000313" key="2">
    <source>
        <dbReference type="Proteomes" id="UP000499080"/>
    </source>
</evidence>
<evidence type="ECO:0008006" key="3">
    <source>
        <dbReference type="Google" id="ProtNLM"/>
    </source>
</evidence>
<dbReference type="Proteomes" id="UP000499080">
    <property type="component" value="Unassembled WGS sequence"/>
</dbReference>
<evidence type="ECO:0000313" key="1">
    <source>
        <dbReference type="EMBL" id="GBN24158.1"/>
    </source>
</evidence>
<comment type="caution">
    <text evidence="1">The sequence shown here is derived from an EMBL/GenBank/DDBJ whole genome shotgun (WGS) entry which is preliminary data.</text>
</comment>
<dbReference type="EMBL" id="BGPR01122424">
    <property type="protein sequence ID" value="GBN24158.1"/>
    <property type="molecule type" value="Genomic_DNA"/>
</dbReference>
<accession>A0A4Y2MAM1</accession>
<dbReference type="AlphaFoldDB" id="A0A4Y2MAM1"/>
<sequence length="85" mass="9617">MSSSPLIAGVSLEDAYRLNTYSVSQEVTLSLEDSYGANITVSWHMLRVPHISLLRSLEYSCRLNTHTQYQSAEVTKPLLGRYHTE</sequence>
<reference evidence="1 2" key="1">
    <citation type="journal article" date="2019" name="Sci. Rep.">
        <title>Orb-weaving spider Araneus ventricosus genome elucidates the spidroin gene catalogue.</title>
        <authorList>
            <person name="Kono N."/>
            <person name="Nakamura H."/>
            <person name="Ohtoshi R."/>
            <person name="Moran D.A.P."/>
            <person name="Shinohara A."/>
            <person name="Yoshida Y."/>
            <person name="Fujiwara M."/>
            <person name="Mori M."/>
            <person name="Tomita M."/>
            <person name="Arakawa K."/>
        </authorList>
    </citation>
    <scope>NUCLEOTIDE SEQUENCE [LARGE SCALE GENOMIC DNA]</scope>
</reference>
<name>A0A4Y2MAM1_ARAVE</name>
<organism evidence="1 2">
    <name type="scientific">Araneus ventricosus</name>
    <name type="common">Orbweaver spider</name>
    <name type="synonym">Epeira ventricosa</name>
    <dbReference type="NCBI Taxonomy" id="182803"/>
    <lineage>
        <taxon>Eukaryota</taxon>
        <taxon>Metazoa</taxon>
        <taxon>Ecdysozoa</taxon>
        <taxon>Arthropoda</taxon>
        <taxon>Chelicerata</taxon>
        <taxon>Arachnida</taxon>
        <taxon>Araneae</taxon>
        <taxon>Araneomorphae</taxon>
        <taxon>Entelegynae</taxon>
        <taxon>Araneoidea</taxon>
        <taxon>Araneidae</taxon>
        <taxon>Araneus</taxon>
    </lineage>
</organism>
<keyword evidence="2" id="KW-1185">Reference proteome</keyword>
<proteinExistence type="predicted"/>
<protein>
    <recommendedName>
        <fullName evidence="3">Ubiquitin-like domain-containing protein</fullName>
    </recommendedName>
</protein>